<proteinExistence type="predicted"/>
<dbReference type="KEGG" id="tpla:ElP_36790"/>
<evidence type="ECO:0000313" key="2">
    <source>
        <dbReference type="EMBL" id="QDV35771.1"/>
    </source>
</evidence>
<dbReference type="RefSeq" id="WP_145271574.1">
    <property type="nucleotide sequence ID" value="NZ_CP036426.1"/>
</dbReference>
<feature type="region of interest" description="Disordered" evidence="1">
    <location>
        <begin position="47"/>
        <end position="74"/>
    </location>
</feature>
<sequence length="74" mass="7788">MARSSMPDGISPNKVNAAQERRAEHIKERLVAQGVGRDEAEKRALREAIDEVPSGGRAVGGASTKSPDQGDSST</sequence>
<evidence type="ECO:0000313" key="3">
    <source>
        <dbReference type="Proteomes" id="UP000317835"/>
    </source>
</evidence>
<accession>A0A518H4K2</accession>
<dbReference type="Proteomes" id="UP000317835">
    <property type="component" value="Chromosome"/>
</dbReference>
<feature type="region of interest" description="Disordered" evidence="1">
    <location>
        <begin position="1"/>
        <end position="22"/>
    </location>
</feature>
<name>A0A518H4K2_9BACT</name>
<keyword evidence="3" id="KW-1185">Reference proteome</keyword>
<reference evidence="2 3" key="1">
    <citation type="submission" date="2019-02" db="EMBL/GenBank/DDBJ databases">
        <title>Deep-cultivation of Planctomycetes and their phenomic and genomic characterization uncovers novel biology.</title>
        <authorList>
            <person name="Wiegand S."/>
            <person name="Jogler M."/>
            <person name="Boedeker C."/>
            <person name="Pinto D."/>
            <person name="Vollmers J."/>
            <person name="Rivas-Marin E."/>
            <person name="Kohn T."/>
            <person name="Peeters S.H."/>
            <person name="Heuer A."/>
            <person name="Rast P."/>
            <person name="Oberbeckmann S."/>
            <person name="Bunk B."/>
            <person name="Jeske O."/>
            <person name="Meyerdierks A."/>
            <person name="Storesund J.E."/>
            <person name="Kallscheuer N."/>
            <person name="Luecker S."/>
            <person name="Lage O.M."/>
            <person name="Pohl T."/>
            <person name="Merkel B.J."/>
            <person name="Hornburger P."/>
            <person name="Mueller R.-W."/>
            <person name="Bruemmer F."/>
            <person name="Labrenz M."/>
            <person name="Spormann A.M."/>
            <person name="Op den Camp H."/>
            <person name="Overmann J."/>
            <person name="Amann R."/>
            <person name="Jetten M.S.M."/>
            <person name="Mascher T."/>
            <person name="Medema M.H."/>
            <person name="Devos D.P."/>
            <person name="Kaster A.-K."/>
            <person name="Ovreas L."/>
            <person name="Rohde M."/>
            <person name="Galperin M.Y."/>
            <person name="Jogler C."/>
        </authorList>
    </citation>
    <scope>NUCLEOTIDE SEQUENCE [LARGE SCALE GENOMIC DNA]</scope>
    <source>
        <strain evidence="2 3">ElP</strain>
    </source>
</reference>
<evidence type="ECO:0000256" key="1">
    <source>
        <dbReference type="SAM" id="MobiDB-lite"/>
    </source>
</evidence>
<dbReference type="AlphaFoldDB" id="A0A518H4K2"/>
<organism evidence="2 3">
    <name type="scientific">Tautonia plasticadhaerens</name>
    <dbReference type="NCBI Taxonomy" id="2527974"/>
    <lineage>
        <taxon>Bacteria</taxon>
        <taxon>Pseudomonadati</taxon>
        <taxon>Planctomycetota</taxon>
        <taxon>Planctomycetia</taxon>
        <taxon>Isosphaerales</taxon>
        <taxon>Isosphaeraceae</taxon>
        <taxon>Tautonia</taxon>
    </lineage>
</organism>
<feature type="compositionally biased region" description="Polar residues" evidence="1">
    <location>
        <begin position="63"/>
        <end position="74"/>
    </location>
</feature>
<dbReference type="EMBL" id="CP036426">
    <property type="protein sequence ID" value="QDV35771.1"/>
    <property type="molecule type" value="Genomic_DNA"/>
</dbReference>
<protein>
    <submittedName>
        <fullName evidence="2">Uncharacterized protein</fullName>
    </submittedName>
</protein>
<gene>
    <name evidence="2" type="ORF">ElP_36790</name>
</gene>